<dbReference type="InterPro" id="IPR039759">
    <property type="entry name" value="eIF2D_SUI1"/>
</dbReference>
<dbReference type="InterPro" id="IPR057429">
    <property type="entry name" value="WH_eIF2D"/>
</dbReference>
<evidence type="ECO:0000256" key="1">
    <source>
        <dbReference type="SAM" id="MobiDB-lite"/>
    </source>
</evidence>
<organism evidence="3 4">
    <name type="scientific">Cryomyces minteri</name>
    <dbReference type="NCBI Taxonomy" id="331657"/>
    <lineage>
        <taxon>Eukaryota</taxon>
        <taxon>Fungi</taxon>
        <taxon>Dikarya</taxon>
        <taxon>Ascomycota</taxon>
        <taxon>Pezizomycotina</taxon>
        <taxon>Dothideomycetes</taxon>
        <taxon>Dothideomycetes incertae sedis</taxon>
        <taxon>Cryomyces</taxon>
    </lineage>
</organism>
<dbReference type="PROSITE" id="PS50296">
    <property type="entry name" value="SUI1"/>
    <property type="match status" value="1"/>
</dbReference>
<dbReference type="PANTHER" id="PTHR12217">
    <property type="entry name" value="EUKARYOTIC TRANSLATION INITIATION FACTOR 2D"/>
    <property type="match status" value="1"/>
</dbReference>
<accession>A0A4U0XER9</accession>
<dbReference type="STRING" id="331657.A0A4U0XER9"/>
<dbReference type="GO" id="GO:0003743">
    <property type="term" value="F:translation initiation factor activity"/>
    <property type="evidence" value="ECO:0007669"/>
    <property type="project" value="InterPro"/>
</dbReference>
<sequence>MVLKQQGVVRVLKSIPVAPKDALKLGSPSSAIWPDMFKKKPSIKPLAPLRSSDRRRTADQIIADYDLKIPIGDEVSPEEKAASTAKHTELRNSLLPDNAQSACFTTTHGPDLKKVSGTVYVGSHAGEEQRVLWVKIEERMYPTVYTLWHNPDILPLLHTHPPVVQKLQGGADLMTPGLAGGPPFPSKAKKGSITAIASTESPSVPIVVGVCEIDISALQQVQGTKGHAVQTIHWCGDELWAWSSSGKPGGAAPKRLDGWDEHTEEDEMVEKTEKMGLEDEEEDGGVALGGDEPAMQKTSEPIDYVEGEDAPTQLEADADEREMTTNEIDEAFRKAFFYGVHHHVTINKNLPTHGLQFPLSQSFVMSNLVQPFLPAFTPSQSNSLQIKKTSWKNIKKFLKSLDKEKVLRCKDREGNEVVVRDIDFTDRAVVDFAPYRLPKKETAAGASVCRGGKASTTVDESDESVGQTLRVVSIYRPKEKFSPIFSVAEVGSKSYYTAAELRTLITTYIDSENLASPTNKRLVTVNPILANAVFDGTGALDKEVLAKGAVPRDALIDRIISSCAPFHAVLRNGASADAAKPKAGAAPKIRVLLETRSGNKTVTKVSGVEAYHVPPQPLADELRKACAGSTSVDQLVGSSPKNPVMEIMVQGPQKDAVIRALERRGVHRTWVEVADKTKKGKGR</sequence>
<dbReference type="InterPro" id="IPR001950">
    <property type="entry name" value="SUI1"/>
</dbReference>
<dbReference type="FunFam" id="3.30.780.10:FF:000008">
    <property type="entry name" value="eukaryotic translation initiation factor 2D"/>
    <property type="match status" value="1"/>
</dbReference>
<gene>
    <name evidence="3" type="ORF">B0A49_02079</name>
</gene>
<dbReference type="CDD" id="cd11608">
    <property type="entry name" value="eIF2D_C"/>
    <property type="match status" value="1"/>
</dbReference>
<dbReference type="InterPro" id="IPR039757">
    <property type="entry name" value="EIF2D"/>
</dbReference>
<feature type="region of interest" description="Disordered" evidence="1">
    <location>
        <begin position="246"/>
        <end position="266"/>
    </location>
</feature>
<dbReference type="EMBL" id="NAJN01000406">
    <property type="protein sequence ID" value="TKA73813.1"/>
    <property type="molecule type" value="Genomic_DNA"/>
</dbReference>
<dbReference type="SUPFAM" id="SSF88697">
    <property type="entry name" value="PUA domain-like"/>
    <property type="match status" value="1"/>
</dbReference>
<reference evidence="3 4" key="1">
    <citation type="submission" date="2017-03" db="EMBL/GenBank/DDBJ databases">
        <title>Genomes of endolithic fungi from Antarctica.</title>
        <authorList>
            <person name="Coleine C."/>
            <person name="Masonjones S."/>
            <person name="Stajich J.E."/>
        </authorList>
    </citation>
    <scope>NUCLEOTIDE SEQUENCE [LARGE SCALE GENOMIC DNA]</scope>
    <source>
        <strain evidence="3 4">CCFEE 5187</strain>
    </source>
</reference>
<dbReference type="InterPro" id="IPR036885">
    <property type="entry name" value="SWIB_MDM2_dom_sf"/>
</dbReference>
<dbReference type="InterPro" id="IPR058886">
    <property type="entry name" value="SWIB_eIF2D"/>
</dbReference>
<dbReference type="AlphaFoldDB" id="A0A4U0XER9"/>
<protein>
    <recommendedName>
        <fullName evidence="2">SUI1 domain-containing protein</fullName>
    </recommendedName>
</protein>
<dbReference type="InterPro" id="IPR015947">
    <property type="entry name" value="PUA-like_sf"/>
</dbReference>
<keyword evidence="4" id="KW-1185">Reference proteome</keyword>
<dbReference type="Pfam" id="PF26292">
    <property type="entry name" value="PUA_elF2D"/>
    <property type="match status" value="1"/>
</dbReference>
<dbReference type="InterPro" id="IPR041366">
    <property type="entry name" value="Pre-PUA"/>
</dbReference>
<dbReference type="Pfam" id="PF25304">
    <property type="entry name" value="WHD_eIF2D"/>
    <property type="match status" value="1"/>
</dbReference>
<dbReference type="GO" id="GO:0001731">
    <property type="term" value="P:formation of translation preinitiation complex"/>
    <property type="evidence" value="ECO:0007669"/>
    <property type="project" value="InterPro"/>
</dbReference>
<feature type="domain" description="SUI1" evidence="2">
    <location>
        <begin position="589"/>
        <end position="665"/>
    </location>
</feature>
<name>A0A4U0XER9_9PEZI</name>
<dbReference type="Gene3D" id="3.30.780.10">
    <property type="entry name" value="SUI1-like domain"/>
    <property type="match status" value="1"/>
</dbReference>
<dbReference type="PANTHER" id="PTHR12217:SF4">
    <property type="entry name" value="EUKARYOTIC TRANSLATION INITIATION FACTOR 2D"/>
    <property type="match status" value="1"/>
</dbReference>
<evidence type="ECO:0000313" key="3">
    <source>
        <dbReference type="EMBL" id="TKA73813.1"/>
    </source>
</evidence>
<dbReference type="InterPro" id="IPR048248">
    <property type="entry name" value="PUA_eIF2d-like"/>
</dbReference>
<dbReference type="Pfam" id="PF17832">
    <property type="entry name" value="Pre-PUA"/>
    <property type="match status" value="1"/>
</dbReference>
<proteinExistence type="predicted"/>
<dbReference type="SUPFAM" id="SSF47592">
    <property type="entry name" value="SWIB/MDM2 domain"/>
    <property type="match status" value="1"/>
</dbReference>
<dbReference type="Proteomes" id="UP000308768">
    <property type="component" value="Unassembled WGS sequence"/>
</dbReference>
<dbReference type="InterPro" id="IPR036877">
    <property type="entry name" value="SUI1_dom_sf"/>
</dbReference>
<dbReference type="OrthoDB" id="199771at2759"/>
<evidence type="ECO:0000259" key="2">
    <source>
        <dbReference type="PROSITE" id="PS50296"/>
    </source>
</evidence>
<dbReference type="CDD" id="cd21156">
    <property type="entry name" value="PUA_eIF2d-like"/>
    <property type="match status" value="1"/>
</dbReference>
<dbReference type="SUPFAM" id="SSF55159">
    <property type="entry name" value="eIF1-like"/>
    <property type="match status" value="1"/>
</dbReference>
<evidence type="ECO:0000313" key="4">
    <source>
        <dbReference type="Proteomes" id="UP000308768"/>
    </source>
</evidence>
<dbReference type="Pfam" id="PF01253">
    <property type="entry name" value="SUI1"/>
    <property type="match status" value="1"/>
</dbReference>
<dbReference type="Gene3D" id="3.10.400.20">
    <property type="match status" value="1"/>
</dbReference>
<dbReference type="Pfam" id="PF26291">
    <property type="entry name" value="SWIB_eIF2D"/>
    <property type="match status" value="1"/>
</dbReference>
<comment type="caution">
    <text evidence="3">The sequence shown here is derived from an EMBL/GenBank/DDBJ whole genome shotgun (WGS) entry which is preliminary data.</text>
</comment>